<evidence type="ECO:0000313" key="2">
    <source>
        <dbReference type="EMBL" id="OYQ17773.1"/>
    </source>
</evidence>
<dbReference type="Gene3D" id="3.30.160.250">
    <property type="match status" value="1"/>
</dbReference>
<evidence type="ECO:0000313" key="3">
    <source>
        <dbReference type="Proteomes" id="UP000216361"/>
    </source>
</evidence>
<dbReference type="RefSeq" id="WP_094409335.1">
    <property type="nucleotide sequence ID" value="NZ_BMJZ01000002.1"/>
</dbReference>
<gene>
    <name evidence="2" type="ORF">CHR90_12380</name>
</gene>
<name>A0A255XLC1_9PROT</name>
<reference evidence="2 3" key="1">
    <citation type="submission" date="2017-07" db="EMBL/GenBank/DDBJ databases">
        <title>Elstera cyanobacteriorum sp. nov., a novel bacterium isolated from cyanobacterial aggregates in a eutrophic lake.</title>
        <authorList>
            <person name="Cai H."/>
        </authorList>
    </citation>
    <scope>NUCLEOTIDE SEQUENCE [LARGE SCALE GENOMIC DNA]</scope>
    <source>
        <strain evidence="2 3">TH019</strain>
    </source>
</reference>
<dbReference type="PANTHER" id="PTHR34504">
    <property type="entry name" value="ANTITOXIN HICB"/>
    <property type="match status" value="1"/>
</dbReference>
<dbReference type="OrthoDB" id="9807959at2"/>
<dbReference type="AlphaFoldDB" id="A0A255XLC1"/>
<keyword evidence="3" id="KW-1185">Reference proteome</keyword>
<evidence type="ECO:0000259" key="1">
    <source>
        <dbReference type="Pfam" id="PF15919"/>
    </source>
</evidence>
<sequence length="131" mass="13658">MARYPAWLHRPAEPGDALVVSFPDLPGCLAIGETEEEALAQAEAALTLHLEGFTQDGIAAPSPQALAAHLSSAPAQAVLMLVTARPPKAPAVRVNITVDKNLLAEIDAAAADSGHTRSGFLAEAARRMMRA</sequence>
<dbReference type="InterPro" id="IPR051404">
    <property type="entry name" value="TA_system_antitoxin"/>
</dbReference>
<organism evidence="2 3">
    <name type="scientific">Elstera cyanobacteriorum</name>
    <dbReference type="NCBI Taxonomy" id="2022747"/>
    <lineage>
        <taxon>Bacteria</taxon>
        <taxon>Pseudomonadati</taxon>
        <taxon>Pseudomonadota</taxon>
        <taxon>Alphaproteobacteria</taxon>
        <taxon>Rhodospirillales</taxon>
        <taxon>Rhodospirillaceae</taxon>
        <taxon>Elstera</taxon>
    </lineage>
</organism>
<protein>
    <recommendedName>
        <fullName evidence="1">HicB-like antitoxin of toxin-antitoxin system domain-containing protein</fullName>
    </recommendedName>
</protein>
<dbReference type="EMBL" id="NOXS01000033">
    <property type="protein sequence ID" value="OYQ17773.1"/>
    <property type="molecule type" value="Genomic_DNA"/>
</dbReference>
<proteinExistence type="predicted"/>
<dbReference type="InterPro" id="IPR035069">
    <property type="entry name" value="TTHA1013/TTHA0281-like"/>
</dbReference>
<accession>A0A255XLC1</accession>
<dbReference type="CDD" id="cd21631">
    <property type="entry name" value="RHH_CopG_NikR-like"/>
    <property type="match status" value="1"/>
</dbReference>
<dbReference type="InterPro" id="IPR031807">
    <property type="entry name" value="HicB-like"/>
</dbReference>
<comment type="caution">
    <text evidence="2">The sequence shown here is derived from an EMBL/GenBank/DDBJ whole genome shotgun (WGS) entry which is preliminary data.</text>
</comment>
<dbReference type="Proteomes" id="UP000216361">
    <property type="component" value="Unassembled WGS sequence"/>
</dbReference>
<dbReference type="PANTHER" id="PTHR34504:SF2">
    <property type="entry name" value="UPF0150 PROTEIN SSL0259"/>
    <property type="match status" value="1"/>
</dbReference>
<dbReference type="SUPFAM" id="SSF143100">
    <property type="entry name" value="TTHA1013/TTHA0281-like"/>
    <property type="match status" value="1"/>
</dbReference>
<dbReference type="Pfam" id="PF15919">
    <property type="entry name" value="HicB_lk_antitox"/>
    <property type="match status" value="1"/>
</dbReference>
<feature type="domain" description="HicB-like antitoxin of toxin-antitoxin system" evidence="1">
    <location>
        <begin position="4"/>
        <end position="125"/>
    </location>
</feature>